<name>M7ZF11_TRIUA</name>
<reference evidence="2" key="1">
    <citation type="journal article" date="2013" name="Nature">
        <title>Draft genome of the wheat A-genome progenitor Triticum urartu.</title>
        <authorList>
            <person name="Ling H.Q."/>
            <person name="Zhao S."/>
            <person name="Liu D."/>
            <person name="Wang J."/>
            <person name="Sun H."/>
            <person name="Zhang C."/>
            <person name="Fan H."/>
            <person name="Li D."/>
            <person name="Dong L."/>
            <person name="Tao Y."/>
            <person name="Gao C."/>
            <person name="Wu H."/>
            <person name="Li Y."/>
            <person name="Cui Y."/>
            <person name="Guo X."/>
            <person name="Zheng S."/>
            <person name="Wang B."/>
            <person name="Yu K."/>
            <person name="Liang Q."/>
            <person name="Yang W."/>
            <person name="Lou X."/>
            <person name="Chen J."/>
            <person name="Feng M."/>
            <person name="Jian J."/>
            <person name="Zhang X."/>
            <person name="Luo G."/>
            <person name="Jiang Y."/>
            <person name="Liu J."/>
            <person name="Wang Z."/>
            <person name="Sha Y."/>
            <person name="Zhang B."/>
            <person name="Wu H."/>
            <person name="Tang D."/>
            <person name="Shen Q."/>
            <person name="Xue P."/>
            <person name="Zou S."/>
            <person name="Wang X."/>
            <person name="Liu X."/>
            <person name="Wang F."/>
            <person name="Yang Y."/>
            <person name="An X."/>
            <person name="Dong Z."/>
            <person name="Zhang K."/>
            <person name="Zhang X."/>
            <person name="Luo M.C."/>
            <person name="Dvorak J."/>
            <person name="Tong Y."/>
            <person name="Wang J."/>
            <person name="Yang H."/>
            <person name="Li Z."/>
            <person name="Wang D."/>
            <person name="Zhang A."/>
            <person name="Wang J."/>
        </authorList>
    </citation>
    <scope>NUCLEOTIDE SEQUENCE</scope>
</reference>
<sequence>MPPPPSALTASAAASSFLRSLPPPNLPAHATLRSNPSLRRSAGHSRVVARASASGAAGAEAETVFFDGGAHYGDLAANLVLGLTLLWLPLTLASVSRALLLRYRFTSRRVTVISGLSGDDRTDFPYSSVREVVVVPRFIGEWGDIVITLKDGTKVDLRSVPRFREVADYCRKMAAAEGGLVARFSPHDLMFLMIGTDSGFPGVALLSLVLLVSVPETLYFRYESNGKGFEKSRIGDHLMMIIWRCLHSFYERKRCLRSECF</sequence>
<evidence type="ECO:0000259" key="1">
    <source>
        <dbReference type="Pfam" id="PF03703"/>
    </source>
</evidence>
<dbReference type="Pfam" id="PF03703">
    <property type="entry name" value="bPH_2"/>
    <property type="match status" value="1"/>
</dbReference>
<accession>M7ZF11</accession>
<gene>
    <name evidence="2" type="ORF">TRIUR3_12806</name>
</gene>
<dbReference type="AlphaFoldDB" id="M7ZF11"/>
<proteinExistence type="predicted"/>
<dbReference type="PANTHER" id="PTHR35688">
    <property type="entry name" value="NAD(P)-LINKED OXIDOREDUCTASE SUPERFAMILY PROTEIN"/>
    <property type="match status" value="1"/>
</dbReference>
<feature type="domain" description="YdbS-like PH" evidence="1">
    <location>
        <begin position="102"/>
        <end position="170"/>
    </location>
</feature>
<protein>
    <recommendedName>
        <fullName evidence="1">YdbS-like PH domain-containing protein</fullName>
    </recommendedName>
</protein>
<dbReference type="PANTHER" id="PTHR35688:SF2">
    <property type="entry name" value="NAD(P)-LINKED OXIDOREDUCTASE SUPERFAMILY PROTEIN"/>
    <property type="match status" value="1"/>
</dbReference>
<dbReference type="eggNOG" id="ENOG502RXK0">
    <property type="taxonomic scope" value="Eukaryota"/>
</dbReference>
<evidence type="ECO:0000313" key="2">
    <source>
        <dbReference type="EMBL" id="EMS58226.1"/>
    </source>
</evidence>
<organism evidence="2">
    <name type="scientific">Triticum urartu</name>
    <name type="common">Red wild einkorn</name>
    <name type="synonym">Crithodium urartu</name>
    <dbReference type="NCBI Taxonomy" id="4572"/>
    <lineage>
        <taxon>Eukaryota</taxon>
        <taxon>Viridiplantae</taxon>
        <taxon>Streptophyta</taxon>
        <taxon>Embryophyta</taxon>
        <taxon>Tracheophyta</taxon>
        <taxon>Spermatophyta</taxon>
        <taxon>Magnoliopsida</taxon>
        <taxon>Liliopsida</taxon>
        <taxon>Poales</taxon>
        <taxon>Poaceae</taxon>
        <taxon>BOP clade</taxon>
        <taxon>Pooideae</taxon>
        <taxon>Triticodae</taxon>
        <taxon>Triticeae</taxon>
        <taxon>Triticinae</taxon>
        <taxon>Triticum</taxon>
    </lineage>
</organism>
<dbReference type="InterPro" id="IPR005182">
    <property type="entry name" value="YdbS-like_PH"/>
</dbReference>
<dbReference type="STRING" id="4572.M7ZF11"/>
<dbReference type="EMBL" id="KD135215">
    <property type="protein sequence ID" value="EMS58226.1"/>
    <property type="molecule type" value="Genomic_DNA"/>
</dbReference>